<dbReference type="EMBL" id="BK015827">
    <property type="protein sequence ID" value="DAE27104.1"/>
    <property type="molecule type" value="Genomic_DNA"/>
</dbReference>
<name>A0A8S5R6U3_9VIRU</name>
<reference evidence="1" key="1">
    <citation type="journal article" date="2021" name="Proc. Natl. Acad. Sci. U.S.A.">
        <title>A Catalog of Tens of Thousands of Viruses from Human Metagenomes Reveals Hidden Associations with Chronic Diseases.</title>
        <authorList>
            <person name="Tisza M.J."/>
            <person name="Buck C.B."/>
        </authorList>
    </citation>
    <scope>NUCLEOTIDE SEQUENCE</scope>
    <source>
        <strain evidence="1">Ctah610</strain>
    </source>
</reference>
<protein>
    <submittedName>
        <fullName evidence="1">Uncharacterized protein</fullName>
    </submittedName>
</protein>
<proteinExistence type="predicted"/>
<accession>A0A8S5R6U3</accession>
<sequence length="67" mass="7826">MWIPKWYFEAQARKMDDLERRTKRLELIILEDAKRKIASLSDEEAGSYGKNGILTIEEIINQSVNTV</sequence>
<organism evidence="1">
    <name type="scientific">virus sp. ctah610</name>
    <dbReference type="NCBI Taxonomy" id="2826807"/>
    <lineage>
        <taxon>Viruses</taxon>
    </lineage>
</organism>
<evidence type="ECO:0000313" key="1">
    <source>
        <dbReference type="EMBL" id="DAE27104.1"/>
    </source>
</evidence>